<keyword evidence="2" id="KW-0378">Hydrolase</keyword>
<proteinExistence type="predicted"/>
<dbReference type="Gene3D" id="1.10.3210.10">
    <property type="entry name" value="Hypothetical protein af1432"/>
    <property type="match status" value="1"/>
</dbReference>
<sequence>MNIEDVENYILEKLRKSLSPTLYYHGAHHTDDVVASALNIAAAEGIVDEESLILLKTAALYHDLGFITTYRCHEEEGCRIARLMLPHFGYDTVQIEKICGMVMATKIPQTPHTHLEQIIADADLDYLGRDDFWPIANSLYEELREREMVADIQAWNKIQVSFLTAHTYWTASAQAGRNAQKQAYLDELTEIIKTY</sequence>
<evidence type="ECO:0000259" key="1">
    <source>
        <dbReference type="Pfam" id="PF01966"/>
    </source>
</evidence>
<protein>
    <submittedName>
        <fullName evidence="2">Phosphohydrolase</fullName>
    </submittedName>
</protein>
<accession>A0A344TPL6</accession>
<dbReference type="Pfam" id="PF01966">
    <property type="entry name" value="HD"/>
    <property type="match status" value="1"/>
</dbReference>
<evidence type="ECO:0000313" key="3">
    <source>
        <dbReference type="Proteomes" id="UP000251993"/>
    </source>
</evidence>
<gene>
    <name evidence="2" type="ORF">DR864_24035</name>
</gene>
<dbReference type="InterPro" id="IPR006674">
    <property type="entry name" value="HD_domain"/>
</dbReference>
<dbReference type="KEGG" id="run:DR864_24035"/>
<dbReference type="SUPFAM" id="SSF109604">
    <property type="entry name" value="HD-domain/PDEase-like"/>
    <property type="match status" value="1"/>
</dbReference>
<evidence type="ECO:0000313" key="2">
    <source>
        <dbReference type="EMBL" id="AXE20587.1"/>
    </source>
</evidence>
<feature type="domain" description="HD" evidence="1">
    <location>
        <begin position="28"/>
        <end position="123"/>
    </location>
</feature>
<dbReference type="InterPro" id="IPR003607">
    <property type="entry name" value="HD/PDEase_dom"/>
</dbReference>
<dbReference type="AlphaFoldDB" id="A0A344TPL6"/>
<organism evidence="2 3">
    <name type="scientific">Runella rosea</name>
    <dbReference type="NCBI Taxonomy" id="2259595"/>
    <lineage>
        <taxon>Bacteria</taxon>
        <taxon>Pseudomonadati</taxon>
        <taxon>Bacteroidota</taxon>
        <taxon>Cytophagia</taxon>
        <taxon>Cytophagales</taxon>
        <taxon>Spirosomataceae</taxon>
        <taxon>Runella</taxon>
    </lineage>
</organism>
<keyword evidence="3" id="KW-1185">Reference proteome</keyword>
<dbReference type="CDD" id="cd00077">
    <property type="entry name" value="HDc"/>
    <property type="match status" value="1"/>
</dbReference>
<dbReference type="GO" id="GO:0016787">
    <property type="term" value="F:hydrolase activity"/>
    <property type="evidence" value="ECO:0007669"/>
    <property type="project" value="UniProtKB-KW"/>
</dbReference>
<dbReference type="EMBL" id="CP030850">
    <property type="protein sequence ID" value="AXE20587.1"/>
    <property type="molecule type" value="Genomic_DNA"/>
</dbReference>
<dbReference type="RefSeq" id="WP_114069350.1">
    <property type="nucleotide sequence ID" value="NZ_CP030850.1"/>
</dbReference>
<dbReference type="OrthoDB" id="5728337at2"/>
<reference evidence="2 3" key="1">
    <citation type="submission" date="2018-07" db="EMBL/GenBank/DDBJ databases">
        <title>Genome sequencing of Runella.</title>
        <authorList>
            <person name="Baek M.-G."/>
            <person name="Yi H."/>
        </authorList>
    </citation>
    <scope>NUCLEOTIDE SEQUENCE [LARGE SCALE GENOMIC DNA]</scope>
    <source>
        <strain evidence="2 3">HYN0085</strain>
    </source>
</reference>
<dbReference type="Proteomes" id="UP000251993">
    <property type="component" value="Chromosome"/>
</dbReference>
<name>A0A344TPL6_9BACT</name>